<keyword evidence="3" id="KW-1185">Reference proteome</keyword>
<feature type="region of interest" description="Disordered" evidence="1">
    <location>
        <begin position="131"/>
        <end position="201"/>
    </location>
</feature>
<dbReference type="Proteomes" id="UP000054279">
    <property type="component" value="Unassembled WGS sequence"/>
</dbReference>
<proteinExistence type="predicted"/>
<dbReference type="AlphaFoldDB" id="A0A0C9URZ0"/>
<feature type="compositionally biased region" description="Basic and acidic residues" evidence="1">
    <location>
        <begin position="137"/>
        <end position="148"/>
    </location>
</feature>
<evidence type="ECO:0000313" key="3">
    <source>
        <dbReference type="Proteomes" id="UP000054279"/>
    </source>
</evidence>
<dbReference type="EMBL" id="KN837314">
    <property type="protein sequence ID" value="KIJ28131.1"/>
    <property type="molecule type" value="Genomic_DNA"/>
</dbReference>
<feature type="compositionally biased region" description="Polar residues" evidence="1">
    <location>
        <begin position="181"/>
        <end position="194"/>
    </location>
</feature>
<sequence>MDPGKDPSQMVSTVSEVNTIRPMTQNTRASYELAHLASEQGISEDPTQTPNPHYGSGDPLLPKTYSDYAEPKMLDTINEHMDEVHSIHNMGRQAAQLLAKTNESNSALEARTRTLRTQLIVIREKYPTIAKGKSSFRPRDPQKDHNNEDGSLDPQPEQPSNWLNIDEESTSDQHNVDPELIQSTDGPNNRSNPKQALGRARTKLLAKTAGLERLYADQVPADHLKQVAAAA</sequence>
<protein>
    <submittedName>
        <fullName evidence="2">Uncharacterized protein</fullName>
    </submittedName>
</protein>
<accession>A0A0C9URZ0</accession>
<organism evidence="2 3">
    <name type="scientific">Sphaerobolus stellatus (strain SS14)</name>
    <dbReference type="NCBI Taxonomy" id="990650"/>
    <lineage>
        <taxon>Eukaryota</taxon>
        <taxon>Fungi</taxon>
        <taxon>Dikarya</taxon>
        <taxon>Basidiomycota</taxon>
        <taxon>Agaricomycotina</taxon>
        <taxon>Agaricomycetes</taxon>
        <taxon>Phallomycetidae</taxon>
        <taxon>Geastrales</taxon>
        <taxon>Sphaerobolaceae</taxon>
        <taxon>Sphaerobolus</taxon>
    </lineage>
</organism>
<dbReference type="HOGENOM" id="CLU_012886_6_0_1"/>
<evidence type="ECO:0000256" key="1">
    <source>
        <dbReference type="SAM" id="MobiDB-lite"/>
    </source>
</evidence>
<feature type="region of interest" description="Disordered" evidence="1">
    <location>
        <begin position="38"/>
        <end position="58"/>
    </location>
</feature>
<reference evidence="2 3" key="1">
    <citation type="submission" date="2014-06" db="EMBL/GenBank/DDBJ databases">
        <title>Evolutionary Origins and Diversification of the Mycorrhizal Mutualists.</title>
        <authorList>
            <consortium name="DOE Joint Genome Institute"/>
            <consortium name="Mycorrhizal Genomics Consortium"/>
            <person name="Kohler A."/>
            <person name="Kuo A."/>
            <person name="Nagy L.G."/>
            <person name="Floudas D."/>
            <person name="Copeland A."/>
            <person name="Barry K.W."/>
            <person name="Cichocki N."/>
            <person name="Veneault-Fourrey C."/>
            <person name="LaButti K."/>
            <person name="Lindquist E.A."/>
            <person name="Lipzen A."/>
            <person name="Lundell T."/>
            <person name="Morin E."/>
            <person name="Murat C."/>
            <person name="Riley R."/>
            <person name="Ohm R."/>
            <person name="Sun H."/>
            <person name="Tunlid A."/>
            <person name="Henrissat B."/>
            <person name="Grigoriev I.V."/>
            <person name="Hibbett D.S."/>
            <person name="Martin F."/>
        </authorList>
    </citation>
    <scope>NUCLEOTIDE SEQUENCE [LARGE SCALE GENOMIC DNA]</scope>
    <source>
        <strain evidence="2 3">SS14</strain>
    </source>
</reference>
<evidence type="ECO:0000313" key="2">
    <source>
        <dbReference type="EMBL" id="KIJ28131.1"/>
    </source>
</evidence>
<name>A0A0C9URZ0_SPHS4</name>
<gene>
    <name evidence="2" type="ORF">M422DRAFT_270628</name>
</gene>